<dbReference type="CDD" id="cd00067">
    <property type="entry name" value="GAL4"/>
    <property type="match status" value="1"/>
</dbReference>
<dbReference type="InterPro" id="IPR001138">
    <property type="entry name" value="Zn2Cys6_DnaBD"/>
</dbReference>
<protein>
    <recommendedName>
        <fullName evidence="5">Transcription factor domain-containing protein</fullName>
    </recommendedName>
</protein>
<evidence type="ECO:0008006" key="5">
    <source>
        <dbReference type="Google" id="ProtNLM"/>
    </source>
</evidence>
<evidence type="ECO:0000313" key="4">
    <source>
        <dbReference type="Proteomes" id="UP000016929"/>
    </source>
</evidence>
<dbReference type="HOGENOM" id="CLU_004804_2_1_1"/>
<gene>
    <name evidence="3" type="ORF">FOC4_g10000951</name>
</gene>
<keyword evidence="1" id="KW-0539">Nucleus</keyword>
<proteinExistence type="predicted"/>
<dbReference type="EMBL" id="KB726209">
    <property type="protein sequence ID" value="EMT74489.1"/>
    <property type="molecule type" value="Genomic_DNA"/>
</dbReference>
<feature type="region of interest" description="Disordered" evidence="2">
    <location>
        <begin position="81"/>
        <end position="107"/>
    </location>
</feature>
<dbReference type="AlphaFoldDB" id="N1S8F2"/>
<dbReference type="STRING" id="1229665.N1S8F2"/>
<reference evidence="4" key="2">
    <citation type="journal article" date="2014" name="PLoS ONE">
        <title>Genome and Transcriptome Analysis of the Fungal Pathogen Fusarium oxysporum f. sp. cubense Causing Banana Vascular Wilt Disease.</title>
        <authorList>
            <person name="Guo L."/>
            <person name="Han L."/>
            <person name="Yang L."/>
            <person name="Zeng H."/>
            <person name="Fan D."/>
            <person name="Zhu Y."/>
            <person name="Feng Y."/>
            <person name="Wang G."/>
            <person name="Peng C."/>
            <person name="Jiang X."/>
            <person name="Zhou D."/>
            <person name="Ni P."/>
            <person name="Liang C."/>
            <person name="Liu L."/>
            <person name="Wang J."/>
            <person name="Mao C."/>
            <person name="Fang X."/>
            <person name="Peng M."/>
            <person name="Huang J."/>
        </authorList>
    </citation>
    <scope>NUCLEOTIDE SEQUENCE [LARGE SCALE GENOMIC DNA]</scope>
    <source>
        <strain evidence="4">race 4</strain>
    </source>
</reference>
<name>N1S8F2_FUSC4</name>
<reference evidence="4" key="1">
    <citation type="submission" date="2012-09" db="EMBL/GenBank/DDBJ databases">
        <title>Genome sequencing and comparative transcriptomics of race 1 and race 4 of banana pathogen: Fusarium oxysporum f. sp. cubense.</title>
        <authorList>
            <person name="Fang X."/>
            <person name="Huang J."/>
        </authorList>
    </citation>
    <scope>NUCLEOTIDE SEQUENCE [LARGE SCALE GENOMIC DNA]</scope>
    <source>
        <strain evidence="4">race 4</strain>
    </source>
</reference>
<dbReference type="InterPro" id="IPR036864">
    <property type="entry name" value="Zn2-C6_fun-type_DNA-bd_sf"/>
</dbReference>
<sequence>MFTQTKTGRRRKVRCVRIPEDSPTCRQCVERNTSCLAQISSSRTRQARHLPSRYRITQLESHVERLTKTINDIQVKLGGEPSLQLEQEIDRSPVSDGSDAESTDSEGLIAEESSHLRSLFHNDILSFDRNQQHERALERRKKASATLCERVRPALQRLIPAKDETAEMLVITYDWMHMLASLLPQPASPNSHHALLGRYDEMCQPDVDVVDLASWLLTVAITAQQIPQQRIRLMGRGDLQGAWLKLRHFIALGELMGLPKAVQSARQKKFNGVVHEDTARKAQVWELMCTIDRMVGMLVNLPPYTRRFSNTAPFPIMVDGVVQPSIYLSRLMDITPEVFGLDDISGGQDSKSKSYTAALEVARQARALAGEAPKSWWAIDMDDDLKPDHIVQFVHYCILMKAHLPTVLRQERSQEYGYSRFACIDACKAVAHRYQSIRRKLPSGFFSLNVLDLQAFTAVVLLLLMSHSSPLPDFQIFQIDKSGIEGVVAEVLQLMEEKSAEGPGSDFAHRGAHTIRCLCDLFKQDENGGNSVNEMTANVPLIGRIRVRRNTQTSQNLNTQSQASSNQVLQVAGWNPKEQSVPTAYNPQLDAAACLQNSAMTAPIVPEFQWDQLLWSVENSSESLFDNAIWSDGFGQPAMWQNMY</sequence>
<dbReference type="Gene3D" id="4.10.240.10">
    <property type="entry name" value="Zn(2)-C6 fungal-type DNA-binding domain"/>
    <property type="match status" value="1"/>
</dbReference>
<evidence type="ECO:0000256" key="2">
    <source>
        <dbReference type="SAM" id="MobiDB-lite"/>
    </source>
</evidence>
<dbReference type="Proteomes" id="UP000016929">
    <property type="component" value="Unassembled WGS sequence"/>
</dbReference>
<dbReference type="OrthoDB" id="6509908at2759"/>
<accession>N1S8F2</accession>
<dbReference type="GO" id="GO:0000981">
    <property type="term" value="F:DNA-binding transcription factor activity, RNA polymerase II-specific"/>
    <property type="evidence" value="ECO:0007669"/>
    <property type="project" value="InterPro"/>
</dbReference>
<dbReference type="PANTHER" id="PTHR47840">
    <property type="entry name" value="ZN(II)2CYS6 TRANSCRIPTION FACTOR (EUROFUNG)-RELATED"/>
    <property type="match status" value="1"/>
</dbReference>
<evidence type="ECO:0000256" key="1">
    <source>
        <dbReference type="ARBA" id="ARBA00023242"/>
    </source>
</evidence>
<dbReference type="PANTHER" id="PTHR47840:SF3">
    <property type="entry name" value="ZN(II)2CYS6 TRANSCRIPTION FACTOR (EUROFUNG)"/>
    <property type="match status" value="1"/>
</dbReference>
<keyword evidence="4" id="KW-1185">Reference proteome</keyword>
<dbReference type="GO" id="GO:0008270">
    <property type="term" value="F:zinc ion binding"/>
    <property type="evidence" value="ECO:0007669"/>
    <property type="project" value="InterPro"/>
</dbReference>
<evidence type="ECO:0000313" key="3">
    <source>
        <dbReference type="EMBL" id="EMT74489.1"/>
    </source>
</evidence>
<dbReference type="CDD" id="cd12148">
    <property type="entry name" value="fungal_TF_MHR"/>
    <property type="match status" value="1"/>
</dbReference>
<organism evidence="3 4">
    <name type="scientific">Fusarium oxysporum f. sp. cubense (strain race 4)</name>
    <name type="common">Panama disease fungus</name>
    <dbReference type="NCBI Taxonomy" id="2502994"/>
    <lineage>
        <taxon>Eukaryota</taxon>
        <taxon>Fungi</taxon>
        <taxon>Dikarya</taxon>
        <taxon>Ascomycota</taxon>
        <taxon>Pezizomycotina</taxon>
        <taxon>Sordariomycetes</taxon>
        <taxon>Hypocreomycetidae</taxon>
        <taxon>Hypocreales</taxon>
        <taxon>Nectriaceae</taxon>
        <taxon>Fusarium</taxon>
        <taxon>Fusarium oxysporum species complex</taxon>
    </lineage>
</organism>